<evidence type="ECO:0000313" key="1">
    <source>
        <dbReference type="EMBL" id="AIG44360.1"/>
    </source>
</evidence>
<sequence length="80" mass="9811">MKQYLFRQHTIHVHPSLNVFIGNDEAEMVLYSKEPDFTLLALLRWLPDKNSIRIINRWKLTYEYDGNNNIYIHYDSDYRY</sequence>
<dbReference type="PATRIC" id="fig|1214179.4.peg.2011"/>
<dbReference type="EMBL" id="CP008921">
    <property type="protein sequence ID" value="AIG44360.1"/>
    <property type="molecule type" value="Genomic_DNA"/>
</dbReference>
<dbReference type="AlphaFoldDB" id="A0A075STP5"/>
<protein>
    <submittedName>
        <fullName evidence="1">Uncharacterized protein</fullName>
    </submittedName>
</protein>
<gene>
    <name evidence="1" type="ORF">ID09_10110</name>
</gene>
<reference evidence="1 2" key="1">
    <citation type="journal article" date="2014" name="Genome Announc.">
        <title>Whole-Genome Sequence of Streptococcus suis Serotype 4 Reference Strain 6407.</title>
        <authorList>
            <person name="Wang K."/>
            <person name="Chen J."/>
            <person name="Yao H."/>
            <person name="Lu C."/>
        </authorList>
    </citation>
    <scope>NUCLEOTIDE SEQUENCE [LARGE SCALE GENOMIC DNA]</scope>
    <source>
        <strain evidence="1">6407</strain>
    </source>
</reference>
<proteinExistence type="predicted"/>
<dbReference type="HOGENOM" id="CLU_2588350_0_0_9"/>
<organism evidence="1 2">
    <name type="scientific">Streptococcus suis 6407</name>
    <dbReference type="NCBI Taxonomy" id="1214179"/>
    <lineage>
        <taxon>Bacteria</taxon>
        <taxon>Bacillati</taxon>
        <taxon>Bacillota</taxon>
        <taxon>Bacilli</taxon>
        <taxon>Lactobacillales</taxon>
        <taxon>Streptococcaceae</taxon>
        <taxon>Streptococcus</taxon>
    </lineage>
</organism>
<accession>A0A075STP5</accession>
<dbReference type="Proteomes" id="UP000028185">
    <property type="component" value="Chromosome"/>
</dbReference>
<dbReference type="RefSeq" id="WP_002937789.1">
    <property type="nucleotide sequence ID" value="NZ_ALLE01000008.1"/>
</dbReference>
<evidence type="ECO:0000313" key="2">
    <source>
        <dbReference type="Proteomes" id="UP000028185"/>
    </source>
</evidence>
<name>A0A075STP5_STRSU</name>